<keyword evidence="3" id="KW-0949">S-adenosyl-L-methionine</keyword>
<feature type="non-terminal residue" evidence="10">
    <location>
        <position position="600"/>
    </location>
</feature>
<keyword evidence="1" id="KW-0489">Methyltransferase</keyword>
<evidence type="ECO:0000313" key="10">
    <source>
        <dbReference type="EMBL" id="KAB7497669.1"/>
    </source>
</evidence>
<dbReference type="GO" id="GO:0008168">
    <property type="term" value="F:methyltransferase activity"/>
    <property type="evidence" value="ECO:0007669"/>
    <property type="project" value="UniProtKB-KW"/>
</dbReference>
<keyword evidence="2" id="KW-0808">Transferase</keyword>
<feature type="non-terminal residue" evidence="10">
    <location>
        <position position="1"/>
    </location>
</feature>
<feature type="compositionally biased region" description="Polar residues" evidence="8">
    <location>
        <begin position="145"/>
        <end position="163"/>
    </location>
</feature>
<evidence type="ECO:0000256" key="3">
    <source>
        <dbReference type="ARBA" id="ARBA00022691"/>
    </source>
</evidence>
<proteinExistence type="predicted"/>
<accession>A0A5N5SVH1</accession>
<feature type="domain" description="MYND-type" evidence="9">
    <location>
        <begin position="449"/>
        <end position="488"/>
    </location>
</feature>
<evidence type="ECO:0000256" key="7">
    <source>
        <dbReference type="PROSITE-ProRule" id="PRU00134"/>
    </source>
</evidence>
<evidence type="ECO:0000313" key="11">
    <source>
        <dbReference type="Proteomes" id="UP000326759"/>
    </source>
</evidence>
<dbReference type="Gene3D" id="1.25.40.10">
    <property type="entry name" value="Tetratricopeptide repeat domain"/>
    <property type="match status" value="1"/>
</dbReference>
<dbReference type="Pfam" id="PF01753">
    <property type="entry name" value="zf-MYND"/>
    <property type="match status" value="1"/>
</dbReference>
<feature type="region of interest" description="Disordered" evidence="8">
    <location>
        <begin position="66"/>
        <end position="111"/>
    </location>
</feature>
<feature type="compositionally biased region" description="Polar residues" evidence="8">
    <location>
        <begin position="98"/>
        <end position="111"/>
    </location>
</feature>
<dbReference type="SUPFAM" id="SSF48452">
    <property type="entry name" value="TPR-like"/>
    <property type="match status" value="1"/>
</dbReference>
<evidence type="ECO:0000256" key="8">
    <source>
        <dbReference type="SAM" id="MobiDB-lite"/>
    </source>
</evidence>
<keyword evidence="4" id="KW-0479">Metal-binding</keyword>
<keyword evidence="11" id="KW-1185">Reference proteome</keyword>
<sequence>VCFEDRVKDKLAEVGILFLKAMRIDMFGLILSSYVEVLCPVKSSIATNFSVLIGFNKIKIMPTEKELSPDKKTDENPSKCDKETQTQGVKMKSKEIQTSKTPTADRSCQTNKKGFKEAEELFNATKQQTSEEDKLKLVPSEDDTQSTLQADSSMQVAQQPQPSSEKDNSLARQVSTLHISGQSHTSSSKQESNLEDATASKSSCDKAYQKELCEQILKTDSLRGIGVSQIYFTQYCDDFCSRLGKLKLLEKSESEFLELNNDYDRIRYILKFEKLTNLKLKIAKCNSKSAEFASALEEELMKRAWINKMLSKFEEAREDAQRSLQFHPDLSDMWISLEVLGHCYFHIGKNNTAESFFNQALDGLKQSNLDQKAKAVAAKRIASVYKYARGGKDVEEPDKNITKDLTTPEVSYGINRTLTCATECRGRDVIIVEKPYVSVLSRGNFETHCNNCFKRFRSSIPCDTCSRVWFCSEECLKEAKAGFHSTECKVLHLLYDETLGRLPPLVFRTLLRLTWKNIKILRKSRKIDPRLPDSHPLHMEFNLEEKYSTDDYLTTYKLVTNARKRNFGDLFKSTIIAFYLCQCLKEVDFFKGEKVSSEDE</sequence>
<protein>
    <recommendedName>
        <fullName evidence="9">MYND-type domain-containing protein</fullName>
    </recommendedName>
</protein>
<dbReference type="PROSITE" id="PS50865">
    <property type="entry name" value="ZF_MYND_2"/>
    <property type="match status" value="1"/>
</dbReference>
<keyword evidence="6" id="KW-0862">Zinc</keyword>
<comment type="caution">
    <text evidence="10">The sequence shown here is derived from an EMBL/GenBank/DDBJ whole genome shotgun (WGS) entry which is preliminary data.</text>
</comment>
<dbReference type="AlphaFoldDB" id="A0A5N5SVH1"/>
<dbReference type="InterPro" id="IPR002893">
    <property type="entry name" value="Znf_MYND"/>
</dbReference>
<evidence type="ECO:0000256" key="4">
    <source>
        <dbReference type="ARBA" id="ARBA00022723"/>
    </source>
</evidence>
<evidence type="ECO:0000259" key="9">
    <source>
        <dbReference type="PROSITE" id="PS50865"/>
    </source>
</evidence>
<dbReference type="GO" id="GO:0005634">
    <property type="term" value="C:nucleus"/>
    <property type="evidence" value="ECO:0007669"/>
    <property type="project" value="TreeGrafter"/>
</dbReference>
<dbReference type="SUPFAM" id="SSF144232">
    <property type="entry name" value="HIT/MYND zinc finger-like"/>
    <property type="match status" value="1"/>
</dbReference>
<reference evidence="10 11" key="1">
    <citation type="journal article" date="2019" name="PLoS Biol.">
        <title>Sex chromosomes control vertical transmission of feminizing Wolbachia symbionts in an isopod.</title>
        <authorList>
            <person name="Becking T."/>
            <person name="Chebbi M.A."/>
            <person name="Giraud I."/>
            <person name="Moumen B."/>
            <person name="Laverre T."/>
            <person name="Caubet Y."/>
            <person name="Peccoud J."/>
            <person name="Gilbert C."/>
            <person name="Cordaux R."/>
        </authorList>
    </citation>
    <scope>NUCLEOTIDE SEQUENCE [LARGE SCALE GENOMIC DNA]</scope>
    <source>
        <strain evidence="10">ANa2</strain>
        <tissue evidence="10">Whole body excluding digestive tract and cuticle</tissue>
    </source>
</reference>
<organism evidence="10 11">
    <name type="scientific">Armadillidium nasatum</name>
    <dbReference type="NCBI Taxonomy" id="96803"/>
    <lineage>
        <taxon>Eukaryota</taxon>
        <taxon>Metazoa</taxon>
        <taxon>Ecdysozoa</taxon>
        <taxon>Arthropoda</taxon>
        <taxon>Crustacea</taxon>
        <taxon>Multicrustacea</taxon>
        <taxon>Malacostraca</taxon>
        <taxon>Eumalacostraca</taxon>
        <taxon>Peracarida</taxon>
        <taxon>Isopoda</taxon>
        <taxon>Oniscidea</taxon>
        <taxon>Crinocheta</taxon>
        <taxon>Armadillidiidae</taxon>
        <taxon>Armadillidium</taxon>
    </lineage>
</organism>
<dbReference type="GO" id="GO:0005737">
    <property type="term" value="C:cytoplasm"/>
    <property type="evidence" value="ECO:0007669"/>
    <property type="project" value="TreeGrafter"/>
</dbReference>
<dbReference type="Proteomes" id="UP000326759">
    <property type="component" value="Unassembled WGS sequence"/>
</dbReference>
<dbReference type="Gene3D" id="6.10.140.2220">
    <property type="match status" value="1"/>
</dbReference>
<dbReference type="GO" id="GO:0008270">
    <property type="term" value="F:zinc ion binding"/>
    <property type="evidence" value="ECO:0007669"/>
    <property type="project" value="UniProtKB-KW"/>
</dbReference>
<name>A0A5N5SVH1_9CRUS</name>
<dbReference type="PANTHER" id="PTHR46165">
    <property type="entry name" value="SET AND MYND DOMAIN-CONTAINING PROTEIN 4"/>
    <property type="match status" value="1"/>
</dbReference>
<dbReference type="InterPro" id="IPR011990">
    <property type="entry name" value="TPR-like_helical_dom_sf"/>
</dbReference>
<evidence type="ECO:0000256" key="5">
    <source>
        <dbReference type="ARBA" id="ARBA00022771"/>
    </source>
</evidence>
<dbReference type="GO" id="GO:0032259">
    <property type="term" value="P:methylation"/>
    <property type="evidence" value="ECO:0007669"/>
    <property type="project" value="UniProtKB-KW"/>
</dbReference>
<dbReference type="OrthoDB" id="6054366at2759"/>
<dbReference type="PANTHER" id="PTHR46165:SF2">
    <property type="entry name" value="SET AND MYND DOMAIN-CONTAINING PROTEIN 4"/>
    <property type="match status" value="1"/>
</dbReference>
<dbReference type="GO" id="GO:0042826">
    <property type="term" value="F:histone deacetylase binding"/>
    <property type="evidence" value="ECO:0007669"/>
    <property type="project" value="TreeGrafter"/>
</dbReference>
<feature type="region of interest" description="Disordered" evidence="8">
    <location>
        <begin position="125"/>
        <end position="171"/>
    </location>
</feature>
<gene>
    <name evidence="10" type="ORF">Anas_12349</name>
</gene>
<evidence type="ECO:0000256" key="2">
    <source>
        <dbReference type="ARBA" id="ARBA00022679"/>
    </source>
</evidence>
<evidence type="ECO:0000256" key="6">
    <source>
        <dbReference type="ARBA" id="ARBA00022833"/>
    </source>
</evidence>
<keyword evidence="5 7" id="KW-0863">Zinc-finger</keyword>
<evidence type="ECO:0000256" key="1">
    <source>
        <dbReference type="ARBA" id="ARBA00022603"/>
    </source>
</evidence>
<dbReference type="EMBL" id="SEYY01020028">
    <property type="protein sequence ID" value="KAB7497669.1"/>
    <property type="molecule type" value="Genomic_DNA"/>
</dbReference>
<dbReference type="InterPro" id="IPR052097">
    <property type="entry name" value="SET-MYND_domain_protein"/>
</dbReference>
<feature type="compositionally biased region" description="Basic and acidic residues" evidence="8">
    <location>
        <begin position="66"/>
        <end position="84"/>
    </location>
</feature>